<dbReference type="PANTHER" id="PTHR43105">
    <property type="entry name" value="RESPIRATORY NITRATE REDUCTASE"/>
    <property type="match status" value="1"/>
</dbReference>
<dbReference type="SMART" id="SM00929">
    <property type="entry name" value="NADH-G_4Fe-4S_3"/>
    <property type="match status" value="1"/>
</dbReference>
<evidence type="ECO:0000256" key="9">
    <source>
        <dbReference type="ARBA" id="ARBA00023014"/>
    </source>
</evidence>
<keyword evidence="7 13" id="KW-1278">Translocase</keyword>
<dbReference type="InterPro" id="IPR054351">
    <property type="entry name" value="NADH_UbQ_OxRdtase_ferredoxin"/>
</dbReference>
<comment type="cofactor">
    <cofactor evidence="13">
        <name>[2Fe-2S] cluster</name>
        <dbReference type="ChEBI" id="CHEBI:190135"/>
    </cofactor>
    <text evidence="13">Binds 1 [2Fe-2S] cluster per subunit.</text>
</comment>
<comment type="cofactor">
    <cofactor evidence="1 13">
        <name>[4Fe-4S] cluster</name>
        <dbReference type="ChEBI" id="CHEBI:49883"/>
    </cofactor>
</comment>
<keyword evidence="9 13" id="KW-0411">Iron-sulfur</keyword>
<keyword evidence="4 13" id="KW-0001">2Fe-2S</keyword>
<dbReference type="NCBIfam" id="TIGR01973">
    <property type="entry name" value="NuoG"/>
    <property type="match status" value="1"/>
</dbReference>
<evidence type="ECO:0000256" key="5">
    <source>
        <dbReference type="ARBA" id="ARBA00022719"/>
    </source>
</evidence>
<keyword evidence="6 13" id="KW-0479">Metal-binding</keyword>
<dbReference type="InterPro" id="IPR006963">
    <property type="entry name" value="Mopterin_OxRdtase_4Fe-4S_dom"/>
</dbReference>
<evidence type="ECO:0000256" key="4">
    <source>
        <dbReference type="ARBA" id="ARBA00022714"/>
    </source>
</evidence>
<dbReference type="PROSITE" id="PS00641">
    <property type="entry name" value="COMPLEX1_75K_1"/>
    <property type="match status" value="1"/>
</dbReference>
<dbReference type="SMART" id="SM00926">
    <property type="entry name" value="Molybdop_Fe4S4"/>
    <property type="match status" value="1"/>
</dbReference>
<dbReference type="Pfam" id="PF00384">
    <property type="entry name" value="Molybdopterin"/>
    <property type="match status" value="1"/>
</dbReference>
<dbReference type="EMBL" id="CP014674">
    <property type="protein sequence ID" value="AOX15939.1"/>
    <property type="molecule type" value="Genomic_DNA"/>
</dbReference>
<proteinExistence type="inferred from homology"/>
<comment type="catalytic activity">
    <reaction evidence="12 13">
        <text>a quinone + NADH + 5 H(+)(in) = a quinol + NAD(+) + 4 H(+)(out)</text>
        <dbReference type="Rhea" id="RHEA:57888"/>
        <dbReference type="ChEBI" id="CHEBI:15378"/>
        <dbReference type="ChEBI" id="CHEBI:24646"/>
        <dbReference type="ChEBI" id="CHEBI:57540"/>
        <dbReference type="ChEBI" id="CHEBI:57945"/>
        <dbReference type="ChEBI" id="CHEBI:132124"/>
    </reaction>
</comment>
<dbReference type="GO" id="GO:0003954">
    <property type="term" value="F:NADH dehydrogenase activity"/>
    <property type="evidence" value="ECO:0007669"/>
    <property type="project" value="TreeGrafter"/>
</dbReference>
<dbReference type="STRING" id="153496.A0U89_00985"/>
<dbReference type="Pfam" id="PF22117">
    <property type="entry name" value="Fer4_Nqo3"/>
    <property type="match status" value="1"/>
</dbReference>
<dbReference type="eggNOG" id="COG1034">
    <property type="taxonomic scope" value="Bacteria"/>
</dbReference>
<dbReference type="PROSITE" id="PS00642">
    <property type="entry name" value="COMPLEX1_75K_2"/>
    <property type="match status" value="1"/>
</dbReference>
<evidence type="ECO:0000313" key="15">
    <source>
        <dbReference type="Proteomes" id="UP000179145"/>
    </source>
</evidence>
<evidence type="ECO:0000256" key="2">
    <source>
        <dbReference type="ARBA" id="ARBA00005404"/>
    </source>
</evidence>
<evidence type="ECO:0000256" key="3">
    <source>
        <dbReference type="ARBA" id="ARBA00022485"/>
    </source>
</evidence>
<evidence type="ECO:0000256" key="12">
    <source>
        <dbReference type="ARBA" id="ARBA00047712"/>
    </source>
</evidence>
<keyword evidence="3 13" id="KW-0004">4Fe-4S</keyword>
<dbReference type="PROSITE" id="PS51669">
    <property type="entry name" value="4FE4S_MOW_BIS_MGD"/>
    <property type="match status" value="1"/>
</dbReference>
<dbReference type="GO" id="GO:0016020">
    <property type="term" value="C:membrane"/>
    <property type="evidence" value="ECO:0007669"/>
    <property type="project" value="InterPro"/>
</dbReference>
<dbReference type="GO" id="GO:0048038">
    <property type="term" value="F:quinone binding"/>
    <property type="evidence" value="ECO:0007669"/>
    <property type="project" value="UniProtKB-UniRule"/>
</dbReference>
<dbReference type="PROSITE" id="PS51085">
    <property type="entry name" value="2FE2S_FER_2"/>
    <property type="match status" value="1"/>
</dbReference>
<dbReference type="GO" id="GO:0008137">
    <property type="term" value="F:NADH dehydrogenase (ubiquinone) activity"/>
    <property type="evidence" value="ECO:0007669"/>
    <property type="project" value="UniProtKB-UniRule"/>
</dbReference>
<dbReference type="Pfam" id="PF04879">
    <property type="entry name" value="Molybdop_Fe4S4"/>
    <property type="match status" value="1"/>
</dbReference>
<dbReference type="Pfam" id="PF10588">
    <property type="entry name" value="NADH-G_4Fe-4S_3"/>
    <property type="match status" value="1"/>
</dbReference>
<dbReference type="KEGG" id="kba:A0U89_00985"/>
<dbReference type="OrthoDB" id="9816402at2"/>
<organism evidence="14 15">
    <name type="scientific">Kozakia baliensis</name>
    <dbReference type="NCBI Taxonomy" id="153496"/>
    <lineage>
        <taxon>Bacteria</taxon>
        <taxon>Pseudomonadati</taxon>
        <taxon>Pseudomonadota</taxon>
        <taxon>Alphaproteobacteria</taxon>
        <taxon>Acetobacterales</taxon>
        <taxon>Acetobacteraceae</taxon>
        <taxon>Kozakia</taxon>
    </lineage>
</organism>
<comment type="function">
    <text evidence="13">NDH-1 shuttles electrons from NADH, via FMN and iron-sulfur (Fe-S) centers, to quinones in the respiratory chain. Couples the redox reaction to proton translocation (for every two electrons transferred, four hydrogen ions are translocated across the cytoplasmic membrane), and thus conserves the redox energy in a proton gradient.</text>
</comment>
<gene>
    <name evidence="14" type="ORF">A0U89_00985</name>
</gene>
<dbReference type="Gene3D" id="3.10.20.740">
    <property type="match status" value="1"/>
</dbReference>
<dbReference type="Gene3D" id="3.30.200.210">
    <property type="match status" value="1"/>
</dbReference>
<dbReference type="Gene3D" id="3.40.50.740">
    <property type="match status" value="1"/>
</dbReference>
<dbReference type="Proteomes" id="UP000179145">
    <property type="component" value="Chromosome"/>
</dbReference>
<dbReference type="CDD" id="cd02771">
    <property type="entry name" value="MopB_NDH-1_NuoG2-N7"/>
    <property type="match status" value="1"/>
</dbReference>
<dbReference type="InterPro" id="IPR036010">
    <property type="entry name" value="2Fe-2S_ferredoxin-like_sf"/>
</dbReference>
<dbReference type="SUPFAM" id="SSF54862">
    <property type="entry name" value="4Fe-4S ferredoxins"/>
    <property type="match status" value="1"/>
</dbReference>
<evidence type="ECO:0000256" key="7">
    <source>
        <dbReference type="ARBA" id="ARBA00022967"/>
    </source>
</evidence>
<dbReference type="GO" id="GO:0042773">
    <property type="term" value="P:ATP synthesis coupled electron transport"/>
    <property type="evidence" value="ECO:0007669"/>
    <property type="project" value="InterPro"/>
</dbReference>
<dbReference type="GO" id="GO:0051537">
    <property type="term" value="F:2 iron, 2 sulfur cluster binding"/>
    <property type="evidence" value="ECO:0007669"/>
    <property type="project" value="UniProtKB-UniRule"/>
</dbReference>
<dbReference type="PROSITE" id="PS00643">
    <property type="entry name" value="COMPLEX1_75K_3"/>
    <property type="match status" value="1"/>
</dbReference>
<dbReference type="EC" id="7.1.1.-" evidence="13"/>
<sequence>MAKILIDGREVEARPNENLLQACLEAGVDLPYFCWHPELGSVGACRQCAVKQFANADDKRGRIVMACMTPVTEGAIISVEDPEAKEFRGEVVEWLMTNHPHDCPVCEEGGECHLQDMTVMTGHRERRYRFDKRTHNNQDLGPFVKHEMNRCIACYRCVRFYRDYAGGEDLGVFASHNNVYFGRHESGTLESPFSGNLIEVCPTGVFTDKPFSKMYSRKWDMRGAPSVCGNCSTGCNTIINERAGKVKRTLNRYNDDVNRYFLCDRGRFGYDWVNAPTRLRSAGYVIEDSMTPVPAQAALDRFAQIATAGSIVGIGSPRASLESNFALKTLVGEGNFSTGMAEPEHSLVKLAAELLAASPARIATLHEMEASDGAVVLGEDVTATSPRMSLALRQIKRTAFNKAADGARVPHWMDAAVRTLGQDTISPLFVVSPAATDLDGFAHSALRAMPDDIARLGFAIAHKIDASAPEVSGLSDEDSERVATIADALLTAERPLIVSGLQYASPALLRASANIAAALAAKGKDAALAFVLPEANSMGLALMGGISLDAVSQLAGTGQGGTLVVLENDLSRRLDAEALDALLSKFGNLVVIDHSVNPTAIRSQLAFPSTAYSECGGTLVNYEGRAQRFLQVVYPEAPLQVGWRWIRDMAEAAGFEHVPQWGDLDEIIASISAEIPALSRIGEAAPDAHYKLEGTPVRSQPHRISGRTAIRANISVKDIPPPYSPDTPLHSTMEGSYTTDMPGTLVPFYQVPGWNSEQSLNRFQQEIGGEMRGGKSGVCLLDDAPASGVNAYYGDIPEAFVPRDGEFMLLPEYRVFGTDEMSMMSAPIKERAGPAYIRIGSAQAAGGMVELVLNGKSFPVEMRYDPSLPPGVATLPPHMVARAFSAPGWATMRIQAAQTAGTENVA</sequence>
<dbReference type="InterPro" id="IPR010228">
    <property type="entry name" value="NADH_UbQ_OxRdtase_Gsu"/>
</dbReference>
<dbReference type="CDD" id="cd00207">
    <property type="entry name" value="fer2"/>
    <property type="match status" value="1"/>
</dbReference>
<keyword evidence="15" id="KW-1185">Reference proteome</keyword>
<comment type="similarity">
    <text evidence="2 13">Belongs to the complex I 75 kDa subunit family.</text>
</comment>
<dbReference type="GO" id="GO:0051539">
    <property type="term" value="F:4 iron, 4 sulfur cluster binding"/>
    <property type="evidence" value="ECO:0007669"/>
    <property type="project" value="UniProtKB-KW"/>
</dbReference>
<evidence type="ECO:0000256" key="11">
    <source>
        <dbReference type="ARBA" id="ARBA00026021"/>
    </source>
</evidence>
<dbReference type="GO" id="GO:0046872">
    <property type="term" value="F:metal ion binding"/>
    <property type="evidence" value="ECO:0007669"/>
    <property type="project" value="UniProtKB-UniRule"/>
</dbReference>
<protein>
    <recommendedName>
        <fullName evidence="13">NADH-quinone oxidoreductase</fullName>
        <ecNumber evidence="13">7.1.1.-</ecNumber>
    </recommendedName>
</protein>
<keyword evidence="8 13" id="KW-0408">Iron</keyword>
<keyword evidence="5 13" id="KW-0874">Quinone</keyword>
<dbReference type="InterPro" id="IPR000283">
    <property type="entry name" value="NADH_UbQ_OxRdtase_75kDa_su_CS"/>
</dbReference>
<dbReference type="RefSeq" id="WP_070401783.1">
    <property type="nucleotide sequence ID" value="NZ_BJVW01000004.1"/>
</dbReference>
<dbReference type="Pfam" id="PF13510">
    <property type="entry name" value="Fer2_4"/>
    <property type="match status" value="1"/>
</dbReference>
<dbReference type="FunFam" id="3.10.20.740:FF:000002">
    <property type="entry name" value="NADH-quinone oxidoreductase"/>
    <property type="match status" value="1"/>
</dbReference>
<dbReference type="InterPro" id="IPR001041">
    <property type="entry name" value="2Fe-2S_ferredoxin-type"/>
</dbReference>
<comment type="subunit">
    <text evidence="11">Composed of 13 different subunits. Subunits NuoCD, E, F, and G constitute the peripheral sector of the complex.</text>
</comment>
<dbReference type="PROSITE" id="PS51839">
    <property type="entry name" value="4FE4S_HC3"/>
    <property type="match status" value="1"/>
</dbReference>
<evidence type="ECO:0000256" key="1">
    <source>
        <dbReference type="ARBA" id="ARBA00001966"/>
    </source>
</evidence>
<dbReference type="AlphaFoldDB" id="A0A1D8UQN2"/>
<accession>A0A1D8UQN2</accession>
<evidence type="ECO:0000256" key="8">
    <source>
        <dbReference type="ARBA" id="ARBA00023004"/>
    </source>
</evidence>
<evidence type="ECO:0000313" key="14">
    <source>
        <dbReference type="EMBL" id="AOX15939.1"/>
    </source>
</evidence>
<evidence type="ECO:0000256" key="6">
    <source>
        <dbReference type="ARBA" id="ARBA00022723"/>
    </source>
</evidence>
<dbReference type="InterPro" id="IPR006656">
    <property type="entry name" value="Mopterin_OxRdtase"/>
</dbReference>
<dbReference type="PANTHER" id="PTHR43105:SF10">
    <property type="entry name" value="NADH-QUINONE OXIDOREDUCTASE SUBUNIT G"/>
    <property type="match status" value="1"/>
</dbReference>
<keyword evidence="10 13" id="KW-0520">NAD</keyword>
<name>A0A1D8UQN2_9PROT</name>
<dbReference type="InterPro" id="IPR050123">
    <property type="entry name" value="Prok_molybdopt-oxidoreductase"/>
</dbReference>
<evidence type="ECO:0000256" key="10">
    <source>
        <dbReference type="ARBA" id="ARBA00023027"/>
    </source>
</evidence>
<reference evidence="14 15" key="1">
    <citation type="journal article" date="2016" name="Microb. Cell Fact.">
        <title>Dissection of exopolysaccharide biosynthesis in Kozakia baliensis.</title>
        <authorList>
            <person name="Brandt J.U."/>
            <person name="Jakob F."/>
            <person name="Behr J."/>
            <person name="Geissler A.J."/>
            <person name="Vogel R.F."/>
        </authorList>
    </citation>
    <scope>NUCLEOTIDE SEQUENCE [LARGE SCALE GENOMIC DNA]</scope>
    <source>
        <strain evidence="14 15">DSM 14400</strain>
    </source>
</reference>
<dbReference type="SUPFAM" id="SSF53706">
    <property type="entry name" value="Formate dehydrogenase/DMSO reductase, domains 1-3"/>
    <property type="match status" value="1"/>
</dbReference>
<dbReference type="SUPFAM" id="SSF54292">
    <property type="entry name" value="2Fe-2S ferredoxin-like"/>
    <property type="match status" value="1"/>
</dbReference>
<evidence type="ECO:0000256" key="13">
    <source>
        <dbReference type="RuleBase" id="RU003525"/>
    </source>
</evidence>
<dbReference type="InterPro" id="IPR019574">
    <property type="entry name" value="NADH_UbQ_OxRdtase_Gsu_4Fe4S-bd"/>
</dbReference>